<dbReference type="GO" id="GO:0005789">
    <property type="term" value="C:endoplasmic reticulum membrane"/>
    <property type="evidence" value="ECO:0007669"/>
    <property type="project" value="TreeGrafter"/>
</dbReference>
<organism evidence="4">
    <name type="scientific">Dendroctonus ponderosae</name>
    <name type="common">Mountain pine beetle</name>
    <dbReference type="NCBI Taxonomy" id="77166"/>
    <lineage>
        <taxon>Eukaryota</taxon>
        <taxon>Metazoa</taxon>
        <taxon>Ecdysozoa</taxon>
        <taxon>Arthropoda</taxon>
        <taxon>Hexapoda</taxon>
        <taxon>Insecta</taxon>
        <taxon>Pterygota</taxon>
        <taxon>Neoptera</taxon>
        <taxon>Endopterygota</taxon>
        <taxon>Coleoptera</taxon>
        <taxon>Polyphaga</taxon>
        <taxon>Cucujiformia</taxon>
        <taxon>Curculionidae</taxon>
        <taxon>Scolytinae</taxon>
        <taxon>Dendroctonus</taxon>
    </lineage>
</organism>
<dbReference type="GO" id="GO:0099044">
    <property type="term" value="P:vesicle tethering to endoplasmic reticulum"/>
    <property type="evidence" value="ECO:0007669"/>
    <property type="project" value="TreeGrafter"/>
</dbReference>
<evidence type="ECO:0000256" key="3">
    <source>
        <dbReference type="ARBA" id="ARBA00023136"/>
    </source>
</evidence>
<dbReference type="GO" id="GO:0008289">
    <property type="term" value="F:lipid binding"/>
    <property type="evidence" value="ECO:0007669"/>
    <property type="project" value="InterPro"/>
</dbReference>
<sequence length="351" mass="40595">MAAHSYSVNTIPSIHDYIISEDLLAGQRLDGRMSAVRRFFCLFVTFDFLFISLMWLICVMVSYVSNVHTKSHIYQHSHLLQLNGQNIVNAFIEQILHYNIHESLFDIVLVAFMRFLLLILFYAILYINHWIVISWTKTSQPVFEVLLVLASFIVSWGEAWFLDFRVIPQEVHANRYLISATESERAPLIRRFIQGVPSMYAESTTFYSPRSSLQGSLLHEEEPENATQIDASPRYILDELYFRVANLPKWNPTVKESQKVQAIDEFTDITYQVSENGAGGIVSSRDFVNLRQWARIENAYVLCCVKCDYPQLPPNNKYVRGENGVGGYILECIDGENDKCRFTWIINPHLK</sequence>
<dbReference type="Gene3D" id="3.30.530.20">
    <property type="match status" value="1"/>
</dbReference>
<evidence type="ECO:0000256" key="2">
    <source>
        <dbReference type="ARBA" id="ARBA00022692"/>
    </source>
</evidence>
<dbReference type="InterPro" id="IPR051869">
    <property type="entry name" value="STARD3"/>
</dbReference>
<keyword evidence="3" id="KW-0472">Membrane</keyword>
<dbReference type="HOGENOM" id="CLU_033480_1_0_1"/>
<evidence type="ECO:0000313" key="4">
    <source>
        <dbReference type="EMBL" id="ENN70685.1"/>
    </source>
</evidence>
<reference evidence="4" key="1">
    <citation type="journal article" date="2013" name="Genome Biol.">
        <title>Draft genome of the mountain pine beetle, Dendroctonus ponderosae Hopkins, a major forest pest.</title>
        <authorList>
            <person name="Keeling C.I."/>
            <person name="Yuen M.M."/>
            <person name="Liao N.Y."/>
            <person name="Docking T.R."/>
            <person name="Chan S.K."/>
            <person name="Taylor G.A."/>
            <person name="Palmquist D.L."/>
            <person name="Jackman S.D."/>
            <person name="Nguyen A."/>
            <person name="Li M."/>
            <person name="Henderson H."/>
            <person name="Janes J.K."/>
            <person name="Zhao Y."/>
            <person name="Pandoh P."/>
            <person name="Moore R."/>
            <person name="Sperling F.A."/>
            <person name="Huber D.P."/>
            <person name="Birol I."/>
            <person name="Jones S.J."/>
            <person name="Bohlmann J."/>
        </authorList>
    </citation>
    <scope>NUCLEOTIDE SEQUENCE</scope>
</reference>
<protein>
    <submittedName>
        <fullName evidence="4">Uncharacterized protein</fullName>
    </submittedName>
</protein>
<dbReference type="PANTHER" id="PTHR46121:SF4">
    <property type="entry name" value="STEROIDOGENIC ACUTE REGULATORY PROTEIN-LIKE"/>
    <property type="match status" value="1"/>
</dbReference>
<dbReference type="PROSITE" id="PS50848">
    <property type="entry name" value="START"/>
    <property type="match status" value="1"/>
</dbReference>
<dbReference type="GO" id="GO:0005765">
    <property type="term" value="C:lysosomal membrane"/>
    <property type="evidence" value="ECO:0007669"/>
    <property type="project" value="TreeGrafter"/>
</dbReference>
<dbReference type="SUPFAM" id="SSF55961">
    <property type="entry name" value="Bet v1-like"/>
    <property type="match status" value="1"/>
</dbReference>
<dbReference type="GO" id="GO:0140284">
    <property type="term" value="C:endoplasmic reticulum-endosome membrane contact site"/>
    <property type="evidence" value="ECO:0007669"/>
    <property type="project" value="TreeGrafter"/>
</dbReference>
<dbReference type="GO" id="GO:0031902">
    <property type="term" value="C:late endosome membrane"/>
    <property type="evidence" value="ECO:0007669"/>
    <property type="project" value="TreeGrafter"/>
</dbReference>
<dbReference type="InterPro" id="IPR019498">
    <property type="entry name" value="MENTAL"/>
</dbReference>
<dbReference type="Pfam" id="PF10457">
    <property type="entry name" value="MENTAL"/>
    <property type="match status" value="2"/>
</dbReference>
<dbReference type="PRINTS" id="PR00978">
    <property type="entry name" value="STARPROTEIN"/>
</dbReference>
<proteinExistence type="predicted"/>
<dbReference type="InterPro" id="IPR023393">
    <property type="entry name" value="START-like_dom_sf"/>
</dbReference>
<feature type="non-terminal residue" evidence="4">
    <location>
        <position position="351"/>
    </location>
</feature>
<dbReference type="EMBL" id="KB741288">
    <property type="protein sequence ID" value="ENN70685.1"/>
    <property type="molecule type" value="Genomic_DNA"/>
</dbReference>
<comment type="subcellular location">
    <subcellularLocation>
        <location evidence="1">Membrane</location>
        <topology evidence="1">Multi-pass membrane protein</topology>
    </subcellularLocation>
</comment>
<dbReference type="Pfam" id="PF01852">
    <property type="entry name" value="START"/>
    <property type="match status" value="1"/>
</dbReference>
<dbReference type="PANTHER" id="PTHR46121">
    <property type="entry name" value="STEROIDOGENIC ACUTE REGULATORY PROTEIN-LIKE"/>
    <property type="match status" value="1"/>
</dbReference>
<dbReference type="InterPro" id="IPR002913">
    <property type="entry name" value="START_lipid-bd_dom"/>
</dbReference>
<keyword evidence="2" id="KW-0812">Transmembrane</keyword>
<dbReference type="InterPro" id="IPR000799">
    <property type="entry name" value="StAR-like"/>
</dbReference>
<evidence type="ECO:0000256" key="1">
    <source>
        <dbReference type="ARBA" id="ARBA00004141"/>
    </source>
</evidence>
<dbReference type="OMA" id="HWIVISW"/>
<accession>N6TN77</accession>
<dbReference type="AlphaFoldDB" id="N6TN77"/>
<name>N6TN77_DENPD</name>
<feature type="non-terminal residue" evidence="4">
    <location>
        <position position="1"/>
    </location>
</feature>
<gene>
    <name evidence="4" type="ORF">YQE_12630</name>
</gene>
<dbReference type="OrthoDB" id="74575at2759"/>
<dbReference type="PROSITE" id="PS51439">
    <property type="entry name" value="MENTAL"/>
    <property type="match status" value="1"/>
</dbReference>